<keyword evidence="3" id="KW-1185">Reference proteome</keyword>
<dbReference type="OrthoDB" id="4510758at2"/>
<comment type="caution">
    <text evidence="2">The sequence shown here is derived from an EMBL/GenBank/DDBJ whole genome shotgun (WGS) entry which is preliminary data.</text>
</comment>
<dbReference type="SUPFAM" id="SSF53474">
    <property type="entry name" value="alpha/beta-Hydrolases"/>
    <property type="match status" value="1"/>
</dbReference>
<dbReference type="InterPro" id="IPR050228">
    <property type="entry name" value="Carboxylesterase_BioH"/>
</dbReference>
<dbReference type="PRINTS" id="PR00412">
    <property type="entry name" value="EPOXHYDRLASE"/>
</dbReference>
<protein>
    <recommendedName>
        <fullName evidence="1">AB hydrolase-1 domain-containing protein</fullName>
    </recommendedName>
</protein>
<dbReference type="PANTHER" id="PTHR43194">
    <property type="entry name" value="HYDROLASE ALPHA/BETA FOLD FAMILY"/>
    <property type="match status" value="1"/>
</dbReference>
<name>A0A1V2I2N4_9ACTN</name>
<proteinExistence type="predicted"/>
<dbReference type="InterPro" id="IPR029058">
    <property type="entry name" value="AB_hydrolase_fold"/>
</dbReference>
<dbReference type="Pfam" id="PF12697">
    <property type="entry name" value="Abhydrolase_6"/>
    <property type="match status" value="1"/>
</dbReference>
<dbReference type="Gene3D" id="3.40.50.1820">
    <property type="entry name" value="alpha/beta hydrolase"/>
    <property type="match status" value="1"/>
</dbReference>
<reference evidence="3" key="1">
    <citation type="submission" date="2016-10" db="EMBL/GenBank/DDBJ databases">
        <title>Frankia sp. NRRL B-16386 Genome sequencing.</title>
        <authorList>
            <person name="Ghodhbane-Gtari F."/>
            <person name="Swanson E."/>
            <person name="Gueddou A."/>
            <person name="Hezbri K."/>
            <person name="Ktari K."/>
            <person name="Nouioui I."/>
            <person name="Morris K."/>
            <person name="Simpson S."/>
            <person name="Abebe-Akele F."/>
            <person name="Thomas K."/>
            <person name="Gtari M."/>
            <person name="Tisa L.S."/>
        </authorList>
    </citation>
    <scope>NUCLEOTIDE SEQUENCE [LARGE SCALE GENOMIC DNA]</scope>
    <source>
        <strain evidence="3">NRRL B-16386</strain>
    </source>
</reference>
<dbReference type="InterPro" id="IPR000073">
    <property type="entry name" value="AB_hydrolase_1"/>
</dbReference>
<accession>A0A1V2I2N4</accession>
<dbReference type="Proteomes" id="UP000188929">
    <property type="component" value="Unassembled WGS sequence"/>
</dbReference>
<evidence type="ECO:0000313" key="2">
    <source>
        <dbReference type="EMBL" id="ONH22900.1"/>
    </source>
</evidence>
<dbReference type="STRING" id="1834516.BL253_34480"/>
<evidence type="ECO:0000259" key="1">
    <source>
        <dbReference type="Pfam" id="PF12697"/>
    </source>
</evidence>
<feature type="domain" description="AB hydrolase-1" evidence="1">
    <location>
        <begin position="44"/>
        <end position="289"/>
    </location>
</feature>
<dbReference type="EMBL" id="MOMC01000096">
    <property type="protein sequence ID" value="ONH22900.1"/>
    <property type="molecule type" value="Genomic_DNA"/>
</dbReference>
<gene>
    <name evidence="2" type="ORF">BL253_34480</name>
</gene>
<dbReference type="GO" id="GO:0003824">
    <property type="term" value="F:catalytic activity"/>
    <property type="evidence" value="ECO:0007669"/>
    <property type="project" value="InterPro"/>
</dbReference>
<sequence length="306" mass="33619">MPAPSRHGRHDAAVGRYVHLELAGDDYRVYYEEAGSGVGLLCQHTAGSDGRQWRHLLEDERITSRFRVIAYDLPWHGRSLPPAGRAWWAEQYTLTRDFLTRVPTQLAAVLGLDAPVFIGSSVGGMLALDLARYHPDDFRAVIACEGALFLGAEGATSTEEFTMDADADAPAPEQADLGHDPALHAAQMMSWMGATAPEAYRQETRLHYAQGAPGVFPGDIHYFSHDHDLRGQAHLIDTARCPVYMLTGDYDYVTVPYSEATAQQIQGVRYQRMAGMGHFPMSEDPDAFASYLLPVLDEILGEGPAA</sequence>
<dbReference type="AlphaFoldDB" id="A0A1V2I2N4"/>
<evidence type="ECO:0000313" key="3">
    <source>
        <dbReference type="Proteomes" id="UP000188929"/>
    </source>
</evidence>
<dbReference type="PANTHER" id="PTHR43194:SF2">
    <property type="entry name" value="PEROXISOMAL MEMBRANE PROTEIN LPX1"/>
    <property type="match status" value="1"/>
</dbReference>
<organism evidence="2 3">
    <name type="scientific">Pseudofrankia asymbiotica</name>
    <dbReference type="NCBI Taxonomy" id="1834516"/>
    <lineage>
        <taxon>Bacteria</taxon>
        <taxon>Bacillati</taxon>
        <taxon>Actinomycetota</taxon>
        <taxon>Actinomycetes</taxon>
        <taxon>Frankiales</taxon>
        <taxon>Frankiaceae</taxon>
        <taxon>Pseudofrankia</taxon>
    </lineage>
</organism>
<dbReference type="InterPro" id="IPR000639">
    <property type="entry name" value="Epox_hydrolase-like"/>
</dbReference>